<name>A0A2A6D2P0_PRIPA</name>
<evidence type="ECO:0000256" key="3">
    <source>
        <dbReference type="SAM" id="MobiDB-lite"/>
    </source>
</evidence>
<keyword evidence="6" id="KW-1185">Reference proteome</keyword>
<keyword evidence="4" id="KW-0812">Transmembrane</keyword>
<organism evidence="5 6">
    <name type="scientific">Pristionchus pacificus</name>
    <name type="common">Parasitic nematode worm</name>
    <dbReference type="NCBI Taxonomy" id="54126"/>
    <lineage>
        <taxon>Eukaryota</taxon>
        <taxon>Metazoa</taxon>
        <taxon>Ecdysozoa</taxon>
        <taxon>Nematoda</taxon>
        <taxon>Chromadorea</taxon>
        <taxon>Rhabditida</taxon>
        <taxon>Rhabditina</taxon>
        <taxon>Diplogasteromorpha</taxon>
        <taxon>Diplogasteroidea</taxon>
        <taxon>Neodiplogasteridae</taxon>
        <taxon>Pristionchus</taxon>
    </lineage>
</organism>
<feature type="compositionally biased region" description="Basic and acidic residues" evidence="3">
    <location>
        <begin position="95"/>
        <end position="120"/>
    </location>
</feature>
<keyword evidence="2" id="KW-0677">Repeat</keyword>
<evidence type="ECO:0000313" key="5">
    <source>
        <dbReference type="EnsemblMetazoa" id="PPA20560.1"/>
    </source>
</evidence>
<dbReference type="GO" id="GO:0005664">
    <property type="term" value="C:nuclear origin of replication recognition complex"/>
    <property type="evidence" value="ECO:0000318"/>
    <property type="project" value="GO_Central"/>
</dbReference>
<sequence length="592" mass="67384">MFVKRHGLVGPFSRPNTAMCHDLAMRPVPLLLLIGIAVVSINAVRKVVEDSGEGEVLDAEGFDDYEYQDEPRKEIKKEIESRISKRIQEHRKNKANSEDEKNKDDKDDKEESKNRSKDKEENEEEPLVICDGSSEETCSCGGSEVDCVNVIFDDDTTLNSLDVALSTENKKLEKFKPIIANFADNVITRIQRNRMPEGMEESLASLILTRNKISKIDPRAFDGFKNISKLILERNRLRTIRSDWFAGDIEKTLHVLDLSFNGIKETEKAPFRRLKNLTKLNLDGNLLKLESDFFEGLDNLVTLSMDDCNLNDDSFPKGLFAPLKKLRKLSLRSNKFTDVPEALEDIPHLQDLDLSETNIAELHRQSFVGEPEMSSIYFEYMPFLASIQECAFCDLKKLKLVTFHNSSKLSTIDADAFGFEQYTDSRATSLVELRLSKTNISTMPQHLLEYDTMEKLDLTGAPLNCTCHQLFLKNIKFASGQSSNARCAYPKEMKGKYIDQAMTKEFCGYRYARGYRFFFALFGVISSAIIVTVGYILFNKGYRFTNIRNIPMPSLPGANSAYTNLNRQEENELTDPTTPDNTPDFQPRPQMV</sequence>
<feature type="region of interest" description="Disordered" evidence="3">
    <location>
        <begin position="84"/>
        <end position="127"/>
    </location>
</feature>
<dbReference type="SMART" id="SM00369">
    <property type="entry name" value="LRR_TYP"/>
    <property type="match status" value="7"/>
</dbReference>
<dbReference type="GO" id="GO:0003682">
    <property type="term" value="F:chromatin binding"/>
    <property type="evidence" value="ECO:0000318"/>
    <property type="project" value="GO_Central"/>
</dbReference>
<dbReference type="AlphaFoldDB" id="A0A2A6D2P0"/>
<accession>A0A8R1YIQ8</accession>
<dbReference type="GO" id="GO:0071169">
    <property type="term" value="P:establishment of protein localization to chromatin"/>
    <property type="evidence" value="ECO:0000318"/>
    <property type="project" value="GO_Central"/>
</dbReference>
<dbReference type="InterPro" id="IPR032675">
    <property type="entry name" value="LRR_dom_sf"/>
</dbReference>
<dbReference type="OrthoDB" id="676979at2759"/>
<accession>A0A2A6D2P0</accession>
<keyword evidence="4" id="KW-0472">Membrane</keyword>
<keyword evidence="4" id="KW-1133">Transmembrane helix</keyword>
<dbReference type="Proteomes" id="UP000005239">
    <property type="component" value="Unassembled WGS sequence"/>
</dbReference>
<proteinExistence type="predicted"/>
<dbReference type="SUPFAM" id="SSF52058">
    <property type="entry name" value="L domain-like"/>
    <property type="match status" value="1"/>
</dbReference>
<feature type="compositionally biased region" description="Low complexity" evidence="3">
    <location>
        <begin position="574"/>
        <end position="584"/>
    </location>
</feature>
<dbReference type="InterPro" id="IPR001611">
    <property type="entry name" value="Leu-rich_rpt"/>
</dbReference>
<dbReference type="PANTHER" id="PTHR24366">
    <property type="entry name" value="IG(IMMUNOGLOBULIN) AND LRR(LEUCINE RICH REPEAT) DOMAINS"/>
    <property type="match status" value="1"/>
</dbReference>
<evidence type="ECO:0000256" key="1">
    <source>
        <dbReference type="ARBA" id="ARBA00022614"/>
    </source>
</evidence>
<keyword evidence="1" id="KW-0433">Leucine-rich repeat</keyword>
<feature type="transmembrane region" description="Helical" evidence="4">
    <location>
        <begin position="517"/>
        <end position="538"/>
    </location>
</feature>
<dbReference type="Gene3D" id="3.80.10.10">
    <property type="entry name" value="Ribonuclease Inhibitor"/>
    <property type="match status" value="1"/>
</dbReference>
<dbReference type="EnsemblMetazoa" id="PPA20560.1">
    <property type="protein sequence ID" value="PPA20560.1"/>
    <property type="gene ID" value="WBGene00110114"/>
</dbReference>
<dbReference type="GO" id="GO:0006325">
    <property type="term" value="P:chromatin organization"/>
    <property type="evidence" value="ECO:0000318"/>
    <property type="project" value="GO_Central"/>
</dbReference>
<protein>
    <submittedName>
        <fullName evidence="5">Lron-7</fullName>
    </submittedName>
</protein>
<dbReference type="InterPro" id="IPR003591">
    <property type="entry name" value="Leu-rich_rpt_typical-subtyp"/>
</dbReference>
<evidence type="ECO:0000313" key="6">
    <source>
        <dbReference type="Proteomes" id="UP000005239"/>
    </source>
</evidence>
<reference evidence="6" key="1">
    <citation type="journal article" date="2008" name="Nat. Genet.">
        <title>The Pristionchus pacificus genome provides a unique perspective on nematode lifestyle and parasitism.</title>
        <authorList>
            <person name="Dieterich C."/>
            <person name="Clifton S.W."/>
            <person name="Schuster L.N."/>
            <person name="Chinwalla A."/>
            <person name="Delehaunty K."/>
            <person name="Dinkelacker I."/>
            <person name="Fulton L."/>
            <person name="Fulton R."/>
            <person name="Godfrey J."/>
            <person name="Minx P."/>
            <person name="Mitreva M."/>
            <person name="Roeseler W."/>
            <person name="Tian H."/>
            <person name="Witte H."/>
            <person name="Yang S.P."/>
            <person name="Wilson R.K."/>
            <person name="Sommer R.J."/>
        </authorList>
    </citation>
    <scope>NUCLEOTIDE SEQUENCE [LARGE SCALE GENOMIC DNA]</scope>
    <source>
        <strain evidence="6">PS312</strain>
    </source>
</reference>
<gene>
    <name evidence="5" type="primary">WBGene00110114</name>
</gene>
<evidence type="ECO:0000256" key="4">
    <source>
        <dbReference type="SAM" id="Phobius"/>
    </source>
</evidence>
<feature type="region of interest" description="Disordered" evidence="3">
    <location>
        <begin position="569"/>
        <end position="592"/>
    </location>
</feature>
<reference evidence="5" key="2">
    <citation type="submission" date="2022-06" db="UniProtKB">
        <authorList>
            <consortium name="EnsemblMetazoa"/>
        </authorList>
    </citation>
    <scope>IDENTIFICATION</scope>
    <source>
        <strain evidence="5">PS312</strain>
    </source>
</reference>
<evidence type="ECO:0000256" key="2">
    <source>
        <dbReference type="ARBA" id="ARBA00022737"/>
    </source>
</evidence>
<dbReference type="PANTHER" id="PTHR24366:SF96">
    <property type="entry name" value="LEUCINE RICH REPEAT CONTAINING 53"/>
    <property type="match status" value="1"/>
</dbReference>
<dbReference type="Pfam" id="PF13855">
    <property type="entry name" value="LRR_8"/>
    <property type="match status" value="3"/>
</dbReference>